<evidence type="ECO:0000313" key="2">
    <source>
        <dbReference type="Proteomes" id="UP000239197"/>
    </source>
</evidence>
<gene>
    <name evidence="1" type="ORF">BV494_24425</name>
</gene>
<dbReference type="EMBL" id="CP019064">
    <property type="protein sequence ID" value="AVF38049.1"/>
    <property type="molecule type" value="Genomic_DNA"/>
</dbReference>
<evidence type="ECO:0000313" key="1">
    <source>
        <dbReference type="EMBL" id="AVF38049.1"/>
    </source>
</evidence>
<protein>
    <submittedName>
        <fullName evidence="1">Uncharacterized protein</fullName>
    </submittedName>
</protein>
<sequence length="97" mass="10949">MRIVVATKDLTLAGRSFEGFPLLIGSDRWPVQPAQSFDPDLEYDPFIISKMGQGHRVSHYLPHLVSIIRTRICYFSLKLSAIFRGATPANPGLQEYQ</sequence>
<dbReference type="OrthoDB" id="9795573at2"/>
<name>A0A2L1UYM6_9GAMM</name>
<organism evidence="1 2">
    <name type="scientific">Rahnella sikkimica</name>
    <dbReference type="NCBI Taxonomy" id="1805933"/>
    <lineage>
        <taxon>Bacteria</taxon>
        <taxon>Pseudomonadati</taxon>
        <taxon>Pseudomonadota</taxon>
        <taxon>Gammaproteobacteria</taxon>
        <taxon>Enterobacterales</taxon>
        <taxon>Yersiniaceae</taxon>
        <taxon>Rahnella</taxon>
    </lineage>
</organism>
<accession>A0A2L1UYM6</accession>
<geneLocation type="plasmid" evidence="1 2">
    <name>unnamed2</name>
</geneLocation>
<reference evidence="2" key="1">
    <citation type="submission" date="2017-01" db="EMBL/GenBank/DDBJ databases">
        <title>Genome sequence of Rouxiella sp. ERMR1:05.</title>
        <authorList>
            <person name="Kumar R."/>
            <person name="Singh D."/>
            <person name="Kumar S."/>
        </authorList>
    </citation>
    <scope>NUCLEOTIDE SEQUENCE [LARGE SCALE GENOMIC DNA]</scope>
    <source>
        <strain evidence="2">ERMR1:05</strain>
        <plasmid evidence="2">unnamed2</plasmid>
    </source>
</reference>
<dbReference type="AlphaFoldDB" id="A0A2L1UYM6"/>
<keyword evidence="2" id="KW-1185">Reference proteome</keyword>
<dbReference type="KEGG" id="rox:BV494_24425"/>
<dbReference type="Proteomes" id="UP000239197">
    <property type="component" value="Plasmid unnamed2"/>
</dbReference>
<keyword evidence="1" id="KW-0614">Plasmid</keyword>
<proteinExistence type="predicted"/>